<proteinExistence type="predicted"/>
<accession>A0ABW8CVK6</accession>
<gene>
    <name evidence="6" type="ORF">ACIGW0_17590</name>
</gene>
<evidence type="ECO:0000313" key="6">
    <source>
        <dbReference type="EMBL" id="MFI9121192.1"/>
    </source>
</evidence>
<dbReference type="InterPro" id="IPR039261">
    <property type="entry name" value="FNR_nucleotide-bd"/>
</dbReference>
<keyword evidence="7" id="KW-1185">Reference proteome</keyword>
<sequence length="143" mass="16395">MVGPGTGVAPFVGFLEDRLARGRTGRNWLFFGEQREATDFHHREELEAHLASGHLDRLDTAFSHDRRNKVYVQDRMREHGSVLWSWLRDGAHFHVCGDAARMAADVDRTLRELVARHGGMGDEEAAAYVERMAADRRYVRDVY</sequence>
<keyword evidence="3" id="KW-0288">FMN</keyword>
<feature type="domain" description="Oxidoreductase FAD/NAD(P)-binding" evidence="5">
    <location>
        <begin position="1"/>
        <end position="107"/>
    </location>
</feature>
<evidence type="ECO:0000259" key="5">
    <source>
        <dbReference type="Pfam" id="PF00175"/>
    </source>
</evidence>
<comment type="caution">
    <text evidence="6">The sequence shown here is derived from an EMBL/GenBank/DDBJ whole genome shotgun (WGS) entry which is preliminary data.</text>
</comment>
<keyword evidence="4" id="KW-0028">Amino-acid biosynthesis</keyword>
<dbReference type="SUPFAM" id="SSF52343">
    <property type="entry name" value="Ferredoxin reductase-like, C-terminal NADP-linked domain"/>
    <property type="match status" value="1"/>
</dbReference>
<evidence type="ECO:0000256" key="2">
    <source>
        <dbReference type="ARBA" id="ARBA00022630"/>
    </source>
</evidence>
<protein>
    <recommendedName>
        <fullName evidence="5">Oxidoreductase FAD/NAD(P)-binding domain-containing protein</fullName>
    </recommendedName>
</protein>
<dbReference type="PANTHER" id="PTHR19384">
    <property type="entry name" value="NITRIC OXIDE SYNTHASE-RELATED"/>
    <property type="match status" value="1"/>
</dbReference>
<evidence type="ECO:0000256" key="1">
    <source>
        <dbReference type="ARBA" id="ARBA00001917"/>
    </source>
</evidence>
<dbReference type="RefSeq" id="WP_399616026.1">
    <property type="nucleotide sequence ID" value="NZ_JBITYT010000007.1"/>
</dbReference>
<name>A0ABW8CVK6_STRBI</name>
<dbReference type="PANTHER" id="PTHR19384:SF128">
    <property type="entry name" value="NADPH OXIDOREDUCTASE A"/>
    <property type="match status" value="1"/>
</dbReference>
<dbReference type="InterPro" id="IPR001709">
    <property type="entry name" value="Flavoprot_Pyr_Nucl_cyt_Rdtase"/>
</dbReference>
<dbReference type="EMBL" id="JBITYT010000007">
    <property type="protein sequence ID" value="MFI9121192.1"/>
    <property type="molecule type" value="Genomic_DNA"/>
</dbReference>
<reference evidence="6 7" key="1">
    <citation type="submission" date="2024-10" db="EMBL/GenBank/DDBJ databases">
        <title>The Natural Products Discovery Center: Release of the First 8490 Sequenced Strains for Exploring Actinobacteria Biosynthetic Diversity.</title>
        <authorList>
            <person name="Kalkreuter E."/>
            <person name="Kautsar S.A."/>
            <person name="Yang D."/>
            <person name="Bader C.D."/>
            <person name="Teijaro C.N."/>
            <person name="Fluegel L."/>
            <person name="Davis C.M."/>
            <person name="Simpson J.R."/>
            <person name="Lauterbach L."/>
            <person name="Steele A.D."/>
            <person name="Gui C."/>
            <person name="Meng S."/>
            <person name="Li G."/>
            <person name="Viehrig K."/>
            <person name="Ye F."/>
            <person name="Su P."/>
            <person name="Kiefer A.F."/>
            <person name="Nichols A."/>
            <person name="Cepeda A.J."/>
            <person name="Yan W."/>
            <person name="Fan B."/>
            <person name="Jiang Y."/>
            <person name="Adhikari A."/>
            <person name="Zheng C.-J."/>
            <person name="Schuster L."/>
            <person name="Cowan T.M."/>
            <person name="Smanski M.J."/>
            <person name="Chevrette M.G."/>
            <person name="De Carvalho L.P.S."/>
            <person name="Shen B."/>
        </authorList>
    </citation>
    <scope>NUCLEOTIDE SEQUENCE [LARGE SCALE GENOMIC DNA]</scope>
    <source>
        <strain evidence="6 7">NPDC053346</strain>
    </source>
</reference>
<dbReference type="InterPro" id="IPR001433">
    <property type="entry name" value="OxRdtase_FAD/NAD-bd"/>
</dbReference>
<dbReference type="PRINTS" id="PR00371">
    <property type="entry name" value="FPNCR"/>
</dbReference>
<evidence type="ECO:0000256" key="3">
    <source>
        <dbReference type="ARBA" id="ARBA00022643"/>
    </source>
</evidence>
<dbReference type="Pfam" id="PF00175">
    <property type="entry name" value="NAD_binding_1"/>
    <property type="match status" value="1"/>
</dbReference>
<dbReference type="Proteomes" id="UP001614391">
    <property type="component" value="Unassembled WGS sequence"/>
</dbReference>
<keyword evidence="4" id="KW-0198">Cysteine biosynthesis</keyword>
<keyword evidence="2" id="KW-0285">Flavoprotein</keyword>
<evidence type="ECO:0000313" key="7">
    <source>
        <dbReference type="Proteomes" id="UP001614391"/>
    </source>
</evidence>
<dbReference type="Gene3D" id="3.40.50.80">
    <property type="entry name" value="Nucleotide-binding domain of ferredoxin-NADP reductase (FNR) module"/>
    <property type="match status" value="1"/>
</dbReference>
<comment type="cofactor">
    <cofactor evidence="1">
        <name>FMN</name>
        <dbReference type="ChEBI" id="CHEBI:58210"/>
    </cofactor>
</comment>
<evidence type="ECO:0000256" key="4">
    <source>
        <dbReference type="ARBA" id="ARBA00023192"/>
    </source>
</evidence>
<organism evidence="6 7">
    <name type="scientific">Streptomyces bikiniensis</name>
    <dbReference type="NCBI Taxonomy" id="1896"/>
    <lineage>
        <taxon>Bacteria</taxon>
        <taxon>Bacillati</taxon>
        <taxon>Actinomycetota</taxon>
        <taxon>Actinomycetes</taxon>
        <taxon>Kitasatosporales</taxon>
        <taxon>Streptomycetaceae</taxon>
        <taxon>Streptomyces</taxon>
    </lineage>
</organism>